<keyword evidence="8" id="KW-0804">Transcription</keyword>
<dbReference type="GO" id="GO:0005737">
    <property type="term" value="C:cytoplasm"/>
    <property type="evidence" value="ECO:0007669"/>
    <property type="project" value="UniProtKB-SubCell"/>
</dbReference>
<evidence type="ECO:0000256" key="9">
    <source>
        <dbReference type="ARBA" id="ARBA00023242"/>
    </source>
</evidence>
<dbReference type="EMBL" id="MCGO01000262">
    <property type="protein sequence ID" value="ORY20001.1"/>
    <property type="molecule type" value="Genomic_DNA"/>
</dbReference>
<dbReference type="OrthoDB" id="10265389at2759"/>
<evidence type="ECO:0000256" key="2">
    <source>
        <dbReference type="ARBA" id="ARBA00004496"/>
    </source>
</evidence>
<evidence type="ECO:0000256" key="8">
    <source>
        <dbReference type="ARBA" id="ARBA00023163"/>
    </source>
</evidence>
<comment type="subcellular location">
    <subcellularLocation>
        <location evidence="2">Cytoplasm</location>
    </subcellularLocation>
    <subcellularLocation>
        <location evidence="1">Nucleus</location>
    </subcellularLocation>
</comment>
<evidence type="ECO:0000256" key="6">
    <source>
        <dbReference type="ARBA" id="ARBA00023015"/>
    </source>
</evidence>
<dbReference type="PANTHER" id="PTHR15975:SF0">
    <property type="entry name" value="CCR4-NOT TRANSCRIPTION COMPLEX SUBUNIT 11"/>
    <property type="match status" value="1"/>
</dbReference>
<accession>A0A1Y2ABY1</accession>
<evidence type="ECO:0000256" key="4">
    <source>
        <dbReference type="ARBA" id="ARBA00014872"/>
    </source>
</evidence>
<dbReference type="AlphaFoldDB" id="A0A1Y2ABY1"/>
<dbReference type="STRING" id="329046.A0A1Y2ABY1"/>
<evidence type="ECO:0000256" key="7">
    <source>
        <dbReference type="ARBA" id="ARBA00023158"/>
    </source>
</evidence>
<dbReference type="PANTHER" id="PTHR15975">
    <property type="entry name" value="CCR4-NOT TRANSCRIPTION COMPLEX SUBUNIT 11"/>
    <property type="match status" value="1"/>
</dbReference>
<dbReference type="GO" id="GO:0030014">
    <property type="term" value="C:CCR4-NOT complex"/>
    <property type="evidence" value="ECO:0007669"/>
    <property type="project" value="InterPro"/>
</dbReference>
<keyword evidence="9" id="KW-0539">Nucleus</keyword>
<comment type="similarity">
    <text evidence="3">Belongs to the CNOT11 family.</text>
</comment>
<keyword evidence="11" id="KW-1185">Reference proteome</keyword>
<reference evidence="10 11" key="1">
    <citation type="submission" date="2016-07" db="EMBL/GenBank/DDBJ databases">
        <title>Pervasive Adenine N6-methylation of Active Genes in Fungi.</title>
        <authorList>
            <consortium name="DOE Joint Genome Institute"/>
            <person name="Mondo S.J."/>
            <person name="Dannebaum R.O."/>
            <person name="Kuo R.C."/>
            <person name="Labutti K."/>
            <person name="Haridas S."/>
            <person name="Kuo A."/>
            <person name="Salamov A."/>
            <person name="Ahrendt S.R."/>
            <person name="Lipzen A."/>
            <person name="Sullivan W."/>
            <person name="Andreopoulos W.B."/>
            <person name="Clum A."/>
            <person name="Lindquist E."/>
            <person name="Daum C."/>
            <person name="Ramamoorthy G.K."/>
            <person name="Gryganskyi A."/>
            <person name="Culley D."/>
            <person name="Magnuson J.K."/>
            <person name="James T.Y."/>
            <person name="O'Malley M.A."/>
            <person name="Stajich J.E."/>
            <person name="Spatafora J.W."/>
            <person name="Visel A."/>
            <person name="Grigoriev I.V."/>
        </authorList>
    </citation>
    <scope>NUCLEOTIDE SEQUENCE [LARGE SCALE GENOMIC DNA]</scope>
    <source>
        <strain evidence="10 11">JEL800</strain>
    </source>
</reference>
<evidence type="ECO:0000313" key="11">
    <source>
        <dbReference type="Proteomes" id="UP000193642"/>
    </source>
</evidence>
<comment type="caution">
    <text evidence="10">The sequence shown here is derived from an EMBL/GenBank/DDBJ whole genome shotgun (WGS) entry which is preliminary data.</text>
</comment>
<dbReference type="Pfam" id="PF10155">
    <property type="entry name" value="CNOT11"/>
    <property type="match status" value="1"/>
</dbReference>
<dbReference type="GO" id="GO:0005634">
    <property type="term" value="C:nucleus"/>
    <property type="evidence" value="ECO:0007669"/>
    <property type="project" value="UniProtKB-SubCell"/>
</dbReference>
<protein>
    <recommendedName>
        <fullName evidence="4">CCR4-NOT transcription complex subunit 11</fullName>
    </recommendedName>
</protein>
<organism evidence="10 11">
    <name type="scientific">Rhizoclosmatium globosum</name>
    <dbReference type="NCBI Taxonomy" id="329046"/>
    <lineage>
        <taxon>Eukaryota</taxon>
        <taxon>Fungi</taxon>
        <taxon>Fungi incertae sedis</taxon>
        <taxon>Chytridiomycota</taxon>
        <taxon>Chytridiomycota incertae sedis</taxon>
        <taxon>Chytridiomycetes</taxon>
        <taxon>Chytridiales</taxon>
        <taxon>Chytriomycetaceae</taxon>
        <taxon>Rhizoclosmatium</taxon>
    </lineage>
</organism>
<proteinExistence type="inferred from homology"/>
<keyword evidence="5" id="KW-0963">Cytoplasm</keyword>
<keyword evidence="6" id="KW-0805">Transcription regulation</keyword>
<dbReference type="InterPro" id="IPR019312">
    <property type="entry name" value="CNOT11"/>
</dbReference>
<gene>
    <name evidence="10" type="ORF">BCR33DRAFT_863269</name>
</gene>
<dbReference type="Proteomes" id="UP000193642">
    <property type="component" value="Unassembled WGS sequence"/>
</dbReference>
<evidence type="ECO:0000256" key="3">
    <source>
        <dbReference type="ARBA" id="ARBA00008030"/>
    </source>
</evidence>
<keyword evidence="7" id="KW-0943">RNA-mediated gene silencing</keyword>
<name>A0A1Y2ABY1_9FUNG</name>
<evidence type="ECO:0000256" key="1">
    <source>
        <dbReference type="ARBA" id="ARBA00004123"/>
    </source>
</evidence>
<sequence length="451" mass="50006">MRVTSQDISEFYGLVSNTSEPVARVALSAHANGGSLGLVAVLLQCRVLVPSTPLRLNALAVAGCLATRAPQSPSPSPSPLRLRFVRLALVYLTDPLSFEPPVSLVERWLLALCCSFTENNNLAFDLLPALHQKSADDLVALSKSPAYANQMQAEVSLAIQQDAAKWHEYLHMNGLSCIVVPRVFLLPCTDILNPAYSDVTLEDAITATMEIFDLETYEDQVALSEFDMPNMIPLPPILVPSMHQYIWESDEATAPDPILVQQQEDSKRLLELALERPLRQLEQTQLNTLIQQNPMFILEYGEANVPRTTIFASLVNTNPNVAIEVLKGLFQVSAADEFIDTLVQLPLSLQVMDVVNKLVSSPETAHNLPDGFINLYIANICQQCVSGAGDKLNQARLVRLVCIFLQSLLRNNLLRITDELEIEVESFCLQFAWVKEAADLFRIIKANWGNK</sequence>
<dbReference type="GO" id="GO:0031047">
    <property type="term" value="P:regulatory ncRNA-mediated gene silencing"/>
    <property type="evidence" value="ECO:0007669"/>
    <property type="project" value="UniProtKB-KW"/>
</dbReference>
<evidence type="ECO:0000256" key="5">
    <source>
        <dbReference type="ARBA" id="ARBA00022490"/>
    </source>
</evidence>
<evidence type="ECO:0000313" key="10">
    <source>
        <dbReference type="EMBL" id="ORY20001.1"/>
    </source>
</evidence>